<name>A0A9N9S042_9DIPT</name>
<reference evidence="9" key="2">
    <citation type="submission" date="2022-10" db="EMBL/GenBank/DDBJ databases">
        <authorList>
            <consortium name="ENA_rothamsted_submissions"/>
            <consortium name="culmorum"/>
            <person name="King R."/>
        </authorList>
    </citation>
    <scope>NUCLEOTIDE SEQUENCE</scope>
</reference>
<evidence type="ECO:0000256" key="1">
    <source>
        <dbReference type="ARBA" id="ARBA00000885"/>
    </source>
</evidence>
<organism evidence="9 10">
    <name type="scientific">Chironomus riparius</name>
    <dbReference type="NCBI Taxonomy" id="315576"/>
    <lineage>
        <taxon>Eukaryota</taxon>
        <taxon>Metazoa</taxon>
        <taxon>Ecdysozoa</taxon>
        <taxon>Arthropoda</taxon>
        <taxon>Hexapoda</taxon>
        <taxon>Insecta</taxon>
        <taxon>Pterygota</taxon>
        <taxon>Neoptera</taxon>
        <taxon>Endopterygota</taxon>
        <taxon>Diptera</taxon>
        <taxon>Nematocera</taxon>
        <taxon>Chironomoidea</taxon>
        <taxon>Chironomidae</taxon>
        <taxon>Chironominae</taxon>
        <taxon>Chironomus</taxon>
    </lineage>
</organism>
<dbReference type="EC" id="2.3.2.26" evidence="2"/>
<comment type="catalytic activity">
    <reaction evidence="1">
        <text>S-ubiquitinyl-[E2 ubiquitin-conjugating enzyme]-L-cysteine + [acceptor protein]-L-lysine = [E2 ubiquitin-conjugating enzyme]-L-cysteine + N(6)-ubiquitinyl-[acceptor protein]-L-lysine.</text>
        <dbReference type="EC" id="2.3.2.26"/>
    </reaction>
</comment>
<protein>
    <recommendedName>
        <fullName evidence="3">E3 ubiquitin-protein ligase E3D</fullName>
        <ecNumber evidence="2">2.3.2.26</ecNumber>
    </recommendedName>
    <alternativeName>
        <fullName evidence="6">HECT-type E3 ubiquitin transferase E3D</fullName>
    </alternativeName>
    <alternativeName>
        <fullName evidence="5">UbcH10-binding protein with a HECT-like domain</fullName>
    </alternativeName>
    <alternativeName>
        <fullName evidence="4">Ubiquitin-conjugating enzyme E2C-binding protein</fullName>
    </alternativeName>
</protein>
<evidence type="ECO:0000256" key="2">
    <source>
        <dbReference type="ARBA" id="ARBA00012485"/>
    </source>
</evidence>
<evidence type="ECO:0000313" key="10">
    <source>
        <dbReference type="Proteomes" id="UP001153620"/>
    </source>
</evidence>
<dbReference type="GO" id="GO:0030332">
    <property type="term" value="F:cyclin binding"/>
    <property type="evidence" value="ECO:0007669"/>
    <property type="project" value="TreeGrafter"/>
</dbReference>
<evidence type="ECO:0000256" key="3">
    <source>
        <dbReference type="ARBA" id="ARBA00013646"/>
    </source>
</evidence>
<reference evidence="9" key="1">
    <citation type="submission" date="2022-01" db="EMBL/GenBank/DDBJ databases">
        <authorList>
            <person name="King R."/>
        </authorList>
    </citation>
    <scope>NUCLEOTIDE SEQUENCE</scope>
</reference>
<evidence type="ECO:0000256" key="4">
    <source>
        <dbReference type="ARBA" id="ARBA00029737"/>
    </source>
</evidence>
<evidence type="ECO:0000256" key="6">
    <source>
        <dbReference type="ARBA" id="ARBA00032298"/>
    </source>
</evidence>
<dbReference type="GO" id="GO:0006513">
    <property type="term" value="P:protein monoubiquitination"/>
    <property type="evidence" value="ECO:0007669"/>
    <property type="project" value="TreeGrafter"/>
</dbReference>
<dbReference type="GO" id="GO:0005829">
    <property type="term" value="C:cytosol"/>
    <property type="evidence" value="ECO:0007669"/>
    <property type="project" value="TreeGrafter"/>
</dbReference>
<evidence type="ECO:0000256" key="8">
    <source>
        <dbReference type="ARBA" id="ARBA00064185"/>
    </source>
</evidence>
<dbReference type="GO" id="GO:0000209">
    <property type="term" value="P:protein polyubiquitination"/>
    <property type="evidence" value="ECO:0007669"/>
    <property type="project" value="TreeGrafter"/>
</dbReference>
<dbReference type="InterPro" id="IPR019193">
    <property type="entry name" value="UBQ-conj_enz_E2-bd_prot"/>
</dbReference>
<comment type="subunit">
    <text evidence="8">Interacts with UBE2C/UbcH10 (E2 ubiquitin-conjugating enzyme). In vitro, interacts with cyclin-B.</text>
</comment>
<dbReference type="PANTHER" id="PTHR31531:SF2">
    <property type="entry name" value="E3 UBIQUITIN-PROTEIN LIGASE E3D"/>
    <property type="match status" value="1"/>
</dbReference>
<dbReference type="Pfam" id="PF09814">
    <property type="entry name" value="HECT_2"/>
    <property type="match status" value="1"/>
</dbReference>
<accession>A0A9N9S042</accession>
<dbReference type="GO" id="GO:0043161">
    <property type="term" value="P:proteasome-mediated ubiquitin-dependent protein catabolic process"/>
    <property type="evidence" value="ECO:0007669"/>
    <property type="project" value="TreeGrafter"/>
</dbReference>
<proteinExistence type="predicted"/>
<dbReference type="AlphaFoldDB" id="A0A9N9S042"/>
<dbReference type="GO" id="GO:0051865">
    <property type="term" value="P:protein autoubiquitination"/>
    <property type="evidence" value="ECO:0007669"/>
    <property type="project" value="TreeGrafter"/>
</dbReference>
<sequence>MEKLKIANFVIEIRKNLRSGNVFIKFNEKLGSVTTKVLLKSNEIVIKIDDEEYTIETADYFHINVQSFYNLLVKDHFISFRFITDENQFNSELITTNLGSGINYEKLKLSISNEDVKVTCSNCDSLLTIEKDVNFKRILELPSSSMAISDWFCHLHDGDKIFNNPEHCNNNHVNDKECFNEETQVFKPKINDIFYGPFHLLLSSQLLEMNRLRPKKTVPSLMHCKRCLQLMCKRSGNSCLTFWWENVKFNGKYLYNGISSPIDLVKKVISNHLSCDSLSFLSPIIKIIFESVNPSTGQKMHILLQIMDKNLKLLKLNLESFKIMEVKTIKVMYLNLNHLNSDDDERTLKYWQKDINTMTFEFSFKMFHLFTEYLDEQSSTIPEMYRFNNSFQLSYIEIV</sequence>
<dbReference type="GO" id="GO:0005634">
    <property type="term" value="C:nucleus"/>
    <property type="evidence" value="ECO:0007669"/>
    <property type="project" value="TreeGrafter"/>
</dbReference>
<dbReference type="PANTHER" id="PTHR31531">
    <property type="entry name" value="E3 UBIQUITIN-PROTEIN LIGASE E3D FAMILY MEMBER"/>
    <property type="match status" value="1"/>
</dbReference>
<evidence type="ECO:0000256" key="7">
    <source>
        <dbReference type="ARBA" id="ARBA00053831"/>
    </source>
</evidence>
<comment type="function">
    <text evidence="7">E3 ubiquitin-protein ligase which accepts ubiquitin from specific E2 ubiquitin-conjugating enzymes, and transfers it to substrates, generally promoting their degradation by the proteasome. Independently of its E3 ubiquitin-protein ligase activity, acts as an inhibitor of CPSF3 endonuclease activity by blocking CPSF3 active site.</text>
</comment>
<dbReference type="EMBL" id="OU895879">
    <property type="protein sequence ID" value="CAG9808282.1"/>
    <property type="molecule type" value="Genomic_DNA"/>
</dbReference>
<dbReference type="Proteomes" id="UP001153620">
    <property type="component" value="Chromosome 3"/>
</dbReference>
<dbReference type="GO" id="GO:0031624">
    <property type="term" value="F:ubiquitin conjugating enzyme binding"/>
    <property type="evidence" value="ECO:0007669"/>
    <property type="project" value="TreeGrafter"/>
</dbReference>
<dbReference type="OrthoDB" id="10264956at2759"/>
<keyword evidence="10" id="KW-1185">Reference proteome</keyword>
<gene>
    <name evidence="9" type="ORF">CHIRRI_LOCUS11124</name>
</gene>
<dbReference type="GO" id="GO:0061630">
    <property type="term" value="F:ubiquitin protein ligase activity"/>
    <property type="evidence" value="ECO:0007669"/>
    <property type="project" value="UniProtKB-EC"/>
</dbReference>
<evidence type="ECO:0000313" key="9">
    <source>
        <dbReference type="EMBL" id="CAG9808282.1"/>
    </source>
</evidence>
<dbReference type="GO" id="GO:0000151">
    <property type="term" value="C:ubiquitin ligase complex"/>
    <property type="evidence" value="ECO:0007669"/>
    <property type="project" value="TreeGrafter"/>
</dbReference>
<evidence type="ECO:0000256" key="5">
    <source>
        <dbReference type="ARBA" id="ARBA00032234"/>
    </source>
</evidence>